<reference evidence="1 2" key="1">
    <citation type="submission" date="2023-09" db="EMBL/GenBank/DDBJ databases">
        <title>Complete Genome and Methylome dissection of Bacillus brevis NEB573 original source of BbsI restriction endonuclease.</title>
        <authorList>
            <person name="Fomenkov A."/>
            <person name="Roberts R.D."/>
        </authorList>
    </citation>
    <scope>NUCLEOTIDE SEQUENCE [LARGE SCALE GENOMIC DNA]</scope>
    <source>
        <strain evidence="1 2">NEB573</strain>
        <plasmid evidence="1 2">pBbsI</plasmid>
    </source>
</reference>
<gene>
    <name evidence="1" type="ORF">RGB73_30435</name>
</gene>
<accession>A0ABY9TCP3</accession>
<dbReference type="Proteomes" id="UP001256827">
    <property type="component" value="Plasmid pBbsI"/>
</dbReference>
<evidence type="ECO:0000313" key="2">
    <source>
        <dbReference type="Proteomes" id="UP001256827"/>
    </source>
</evidence>
<sequence length="80" mass="9259">MSVIDTVEILSVMESLVGSIQRNCIFLSEVKFEKMDKDYNPIFNAYNTVRGKECSVKVVRRTVYIDNGDGYDWVFSLKRP</sequence>
<name>A0ABY9TCP3_BREBE</name>
<dbReference type="RefSeq" id="WP_310774692.1">
    <property type="nucleotide sequence ID" value="NZ_CP134052.1"/>
</dbReference>
<keyword evidence="1" id="KW-0614">Plasmid</keyword>
<proteinExistence type="predicted"/>
<organism evidence="1 2">
    <name type="scientific">Brevibacillus brevis</name>
    <name type="common">Bacillus brevis</name>
    <dbReference type="NCBI Taxonomy" id="1393"/>
    <lineage>
        <taxon>Bacteria</taxon>
        <taxon>Bacillati</taxon>
        <taxon>Bacillota</taxon>
        <taxon>Bacilli</taxon>
        <taxon>Bacillales</taxon>
        <taxon>Paenibacillaceae</taxon>
        <taxon>Brevibacillus</taxon>
    </lineage>
</organism>
<geneLocation type="plasmid" evidence="1 2">
    <name>pBbsI</name>
</geneLocation>
<keyword evidence="2" id="KW-1185">Reference proteome</keyword>
<evidence type="ECO:0000313" key="1">
    <source>
        <dbReference type="EMBL" id="WNC17889.1"/>
    </source>
</evidence>
<dbReference type="EMBL" id="CP134052">
    <property type="protein sequence ID" value="WNC17889.1"/>
    <property type="molecule type" value="Genomic_DNA"/>
</dbReference>
<protein>
    <submittedName>
        <fullName evidence="1">Uncharacterized protein</fullName>
    </submittedName>
</protein>